<dbReference type="Pfam" id="PF08534">
    <property type="entry name" value="Redoxin"/>
    <property type="match status" value="1"/>
</dbReference>
<evidence type="ECO:0000313" key="8">
    <source>
        <dbReference type="EMBL" id="MZR29475.1"/>
    </source>
</evidence>
<feature type="domain" description="Thioredoxin" evidence="7">
    <location>
        <begin position="34"/>
        <end position="173"/>
    </location>
</feature>
<gene>
    <name evidence="8" type="ORF">GQE98_02390</name>
</gene>
<dbReference type="CDD" id="cd03010">
    <property type="entry name" value="TlpA_like_DsbE"/>
    <property type="match status" value="1"/>
</dbReference>
<dbReference type="AlphaFoldDB" id="A0A6L8W305"/>
<keyword evidence="6" id="KW-0812">Transmembrane</keyword>
<dbReference type="InterPro" id="IPR013766">
    <property type="entry name" value="Thioredoxin_domain"/>
</dbReference>
<dbReference type="GO" id="GO:0015036">
    <property type="term" value="F:disulfide oxidoreductase activity"/>
    <property type="evidence" value="ECO:0007669"/>
    <property type="project" value="InterPro"/>
</dbReference>
<proteinExistence type="inferred from homology"/>
<keyword evidence="5" id="KW-0676">Redox-active center</keyword>
<comment type="similarity">
    <text evidence="2">Belongs to the thioredoxin family. DsbE subfamily.</text>
</comment>
<dbReference type="InterPro" id="IPR050553">
    <property type="entry name" value="Thioredoxin_ResA/DsbE_sf"/>
</dbReference>
<comment type="caution">
    <text evidence="8">The sequence shown here is derived from an EMBL/GenBank/DDBJ whole genome shotgun (WGS) entry which is preliminary data.</text>
</comment>
<organism evidence="8 9">
    <name type="scientific">Sneathiella litorea</name>
    <dbReference type="NCBI Taxonomy" id="2606216"/>
    <lineage>
        <taxon>Bacteria</taxon>
        <taxon>Pseudomonadati</taxon>
        <taxon>Pseudomonadota</taxon>
        <taxon>Alphaproteobacteria</taxon>
        <taxon>Sneathiellales</taxon>
        <taxon>Sneathiellaceae</taxon>
        <taxon>Sneathiella</taxon>
    </lineage>
</organism>
<comment type="subcellular location">
    <subcellularLocation>
        <location evidence="1">Cell envelope</location>
    </subcellularLocation>
</comment>
<dbReference type="PROSITE" id="PS00194">
    <property type="entry name" value="THIOREDOXIN_1"/>
    <property type="match status" value="1"/>
</dbReference>
<dbReference type="RefSeq" id="WP_161313945.1">
    <property type="nucleotide sequence ID" value="NZ_WTUW01000001.1"/>
</dbReference>
<dbReference type="GO" id="GO:0030288">
    <property type="term" value="C:outer membrane-bounded periplasmic space"/>
    <property type="evidence" value="ECO:0007669"/>
    <property type="project" value="InterPro"/>
</dbReference>
<sequence length="177" mass="19490">MRLRFLIPVATFAGIAVVMWYALFNLNPTEIPTELVSKPAPEFSLEPVPGYGTGLAKEDLATGKVVLLNVFASWCVACMAEHPFFMELKAQNTVDIYGLNYKDTPEAAAKWLERHGNPYKSTGMDLKGRVGIDFGVYGVPETFVISADGKILDKIIGPVSRAMFETRVRPFLNEVGS</sequence>
<evidence type="ECO:0000256" key="2">
    <source>
        <dbReference type="ARBA" id="ARBA00007758"/>
    </source>
</evidence>
<evidence type="ECO:0000313" key="9">
    <source>
        <dbReference type="Proteomes" id="UP000476030"/>
    </source>
</evidence>
<evidence type="ECO:0000256" key="5">
    <source>
        <dbReference type="ARBA" id="ARBA00023284"/>
    </source>
</evidence>
<dbReference type="SUPFAM" id="SSF52833">
    <property type="entry name" value="Thioredoxin-like"/>
    <property type="match status" value="1"/>
</dbReference>
<feature type="transmembrane region" description="Helical" evidence="6">
    <location>
        <begin position="5"/>
        <end position="24"/>
    </location>
</feature>
<dbReference type="GO" id="GO:0017004">
    <property type="term" value="P:cytochrome complex assembly"/>
    <property type="evidence" value="ECO:0007669"/>
    <property type="project" value="UniProtKB-KW"/>
</dbReference>
<keyword evidence="6" id="KW-1133">Transmembrane helix</keyword>
<dbReference type="Gene3D" id="3.40.30.10">
    <property type="entry name" value="Glutaredoxin"/>
    <property type="match status" value="1"/>
</dbReference>
<evidence type="ECO:0000256" key="6">
    <source>
        <dbReference type="SAM" id="Phobius"/>
    </source>
</evidence>
<dbReference type="PANTHER" id="PTHR42852:SF6">
    <property type="entry name" value="THIOL:DISULFIDE INTERCHANGE PROTEIN DSBE"/>
    <property type="match status" value="1"/>
</dbReference>
<name>A0A6L8W305_9PROT</name>
<keyword evidence="3" id="KW-0201">Cytochrome c-type biogenesis</keyword>
<keyword evidence="9" id="KW-1185">Reference proteome</keyword>
<dbReference type="PANTHER" id="PTHR42852">
    <property type="entry name" value="THIOL:DISULFIDE INTERCHANGE PROTEIN DSBE"/>
    <property type="match status" value="1"/>
</dbReference>
<dbReference type="InterPro" id="IPR036249">
    <property type="entry name" value="Thioredoxin-like_sf"/>
</dbReference>
<keyword evidence="6" id="KW-0472">Membrane</keyword>
<dbReference type="Proteomes" id="UP000476030">
    <property type="component" value="Unassembled WGS sequence"/>
</dbReference>
<protein>
    <submittedName>
        <fullName evidence="8">DsbE family thiol:disulfide interchange protein</fullName>
    </submittedName>
</protein>
<dbReference type="InterPro" id="IPR004799">
    <property type="entry name" value="Periplasmic_diS_OxRdtase_DsbE"/>
</dbReference>
<dbReference type="InterPro" id="IPR017937">
    <property type="entry name" value="Thioredoxin_CS"/>
</dbReference>
<evidence type="ECO:0000256" key="4">
    <source>
        <dbReference type="ARBA" id="ARBA00023157"/>
    </source>
</evidence>
<dbReference type="PROSITE" id="PS51352">
    <property type="entry name" value="THIOREDOXIN_2"/>
    <property type="match status" value="1"/>
</dbReference>
<evidence type="ECO:0000256" key="3">
    <source>
        <dbReference type="ARBA" id="ARBA00022748"/>
    </source>
</evidence>
<dbReference type="EMBL" id="WTUW01000001">
    <property type="protein sequence ID" value="MZR29475.1"/>
    <property type="molecule type" value="Genomic_DNA"/>
</dbReference>
<evidence type="ECO:0000259" key="7">
    <source>
        <dbReference type="PROSITE" id="PS51352"/>
    </source>
</evidence>
<dbReference type="NCBIfam" id="TIGR00385">
    <property type="entry name" value="dsbE"/>
    <property type="match status" value="1"/>
</dbReference>
<dbReference type="InterPro" id="IPR013740">
    <property type="entry name" value="Redoxin"/>
</dbReference>
<reference evidence="8 9" key="1">
    <citation type="submission" date="2019-12" db="EMBL/GenBank/DDBJ databases">
        <title>Snethiella sp. nov. sp. isolated from sea sand.</title>
        <authorList>
            <person name="Kim J."/>
            <person name="Jeong S.E."/>
            <person name="Jung H.S."/>
            <person name="Jeon C.O."/>
        </authorList>
    </citation>
    <scope>NUCLEOTIDE SEQUENCE [LARGE SCALE GENOMIC DNA]</scope>
    <source>
        <strain evidence="8 9">DP05</strain>
    </source>
</reference>
<evidence type="ECO:0000256" key="1">
    <source>
        <dbReference type="ARBA" id="ARBA00004196"/>
    </source>
</evidence>
<accession>A0A6L8W305</accession>
<keyword evidence="4" id="KW-1015">Disulfide bond</keyword>